<dbReference type="AlphaFoldDB" id="A0A2K8NU14"/>
<name>A0A2K8NU14_9MOLU</name>
<evidence type="ECO:0000313" key="2">
    <source>
        <dbReference type="EMBL" id="ATZ17289.1"/>
    </source>
</evidence>
<protein>
    <submittedName>
        <fullName evidence="2">Uncharacterized protein</fullName>
    </submittedName>
</protein>
<reference evidence="2 3" key="1">
    <citation type="submission" date="2017-11" db="EMBL/GenBank/DDBJ databases">
        <title>Genome sequence of Entomoplasma luminosum PIMN-1 (ATCC 49195).</title>
        <authorList>
            <person name="Lo W.-S."/>
            <person name="Gasparich G.E."/>
            <person name="Kuo C.-H."/>
        </authorList>
    </citation>
    <scope>NUCLEOTIDE SEQUENCE [LARGE SCALE GENOMIC DNA]</scope>
    <source>
        <strain evidence="2 3">PIMN-1</strain>
    </source>
</reference>
<dbReference type="RefSeq" id="WP_025734694.1">
    <property type="nucleotide sequence ID" value="NZ_CP024963.1"/>
</dbReference>
<gene>
    <name evidence="2" type="ORF">ELUMI_v1c05650</name>
</gene>
<keyword evidence="1" id="KW-0732">Signal</keyword>
<accession>A0A2K8NU14</accession>
<dbReference type="EMBL" id="CP024963">
    <property type="protein sequence ID" value="ATZ17289.1"/>
    <property type="molecule type" value="Genomic_DNA"/>
</dbReference>
<dbReference type="Proteomes" id="UP000232063">
    <property type="component" value="Chromosome"/>
</dbReference>
<organism evidence="2 3">
    <name type="scientific">Williamsoniiplasma luminosum</name>
    <dbReference type="NCBI Taxonomy" id="214888"/>
    <lineage>
        <taxon>Bacteria</taxon>
        <taxon>Bacillati</taxon>
        <taxon>Mycoplasmatota</taxon>
        <taxon>Mollicutes</taxon>
        <taxon>Entomoplasmatales</taxon>
        <taxon>Williamsoniiplasma</taxon>
    </lineage>
</organism>
<feature type="chain" id="PRO_5014629347" evidence="1">
    <location>
        <begin position="23"/>
        <end position="253"/>
    </location>
</feature>
<keyword evidence="3" id="KW-1185">Reference proteome</keyword>
<proteinExistence type="predicted"/>
<feature type="signal peptide" evidence="1">
    <location>
        <begin position="1"/>
        <end position="22"/>
    </location>
</feature>
<evidence type="ECO:0000256" key="1">
    <source>
        <dbReference type="SAM" id="SignalP"/>
    </source>
</evidence>
<sequence length="253" mass="30354">MKKIYYLLLGVSPTLMPFSKNAIDMIAINDDKFQISVDECNVDDWNEKYIVIDFSIMTTTQNSGFRTFDLEVEKRITIDRNGKKEIIINWKYYSDNKWSKIHKEGIKWNHKGFWIGEMINDFFKDNQIMLFKNLVRGERFGYDIQQPDAMMAQLFMIVFKLHFSTLTVNYTSPEWFIAITSIGGFSTSAKDTPKYMKLRKTREGRHELNLNYFTKNKEDQREIMEKCFDFIFYSNIFSKYNIEDLWHKNWIKL</sequence>
<dbReference type="KEGG" id="elj:ELUMI_v1c05650"/>
<evidence type="ECO:0000313" key="3">
    <source>
        <dbReference type="Proteomes" id="UP000232063"/>
    </source>
</evidence>